<dbReference type="PANTHER" id="PTHR30514">
    <property type="entry name" value="GLUCOKINASE"/>
    <property type="match status" value="1"/>
</dbReference>
<dbReference type="RefSeq" id="WP_055159748.1">
    <property type="nucleotide sequence ID" value="NZ_CZAU01000009.1"/>
</dbReference>
<feature type="domain" description="HTH rpiR-type" evidence="4">
    <location>
        <begin position="4"/>
        <end position="80"/>
    </location>
</feature>
<dbReference type="InterPro" id="IPR047640">
    <property type="entry name" value="RpiR-like"/>
</dbReference>
<dbReference type="Gene3D" id="3.40.50.10490">
    <property type="entry name" value="Glucose-6-phosphate isomerase like protein, domain 1"/>
    <property type="match status" value="1"/>
</dbReference>
<dbReference type="AlphaFoldDB" id="A0A174MKI9"/>
<keyword evidence="1" id="KW-0805">Transcription regulation</keyword>
<sequence length="266" mass="31400">MRARNMEELIQKKFDILNENDLQIWAYIVRHKEQCKQISIQQLAVFCHVSHTTILRFAKKLGFSGYSEMRSFLKWEDKAEILYEEKDMDRNANSFIANIRRFEDMDMDKVCQMIESASRIYTQGSGSTQKLAAQHLKEKFLYQGIFINTIEGASEFELLSEKFTEEDLVIFYSLSGQNEKQIRKMRNVKERGAKIIGIAMQGKGEFYDLADEVLTFQSEEIHTIGYGFLYYPTLHFHIVNEFLTLKYMEHQLKKQEAITENNEEKY</sequence>
<reference evidence="6 7" key="1">
    <citation type="submission" date="2015-09" db="EMBL/GenBank/DDBJ databases">
        <authorList>
            <consortium name="Pathogen Informatics"/>
        </authorList>
    </citation>
    <scope>NUCLEOTIDE SEQUENCE [LARGE SCALE GENOMIC DNA]</scope>
    <source>
        <strain evidence="6 7">2789STDY5834908</strain>
    </source>
</reference>
<dbReference type="SUPFAM" id="SSF46689">
    <property type="entry name" value="Homeodomain-like"/>
    <property type="match status" value="1"/>
</dbReference>
<keyword evidence="2" id="KW-0238">DNA-binding</keyword>
<name>A0A174MKI9_ANAHA</name>
<dbReference type="InterPro" id="IPR046348">
    <property type="entry name" value="SIS_dom_sf"/>
</dbReference>
<dbReference type="Pfam" id="PF01418">
    <property type="entry name" value="HTH_6"/>
    <property type="match status" value="1"/>
</dbReference>
<dbReference type="PANTHER" id="PTHR30514:SF1">
    <property type="entry name" value="HTH-TYPE TRANSCRIPTIONAL REGULATOR HEXR-RELATED"/>
    <property type="match status" value="1"/>
</dbReference>
<dbReference type="Gene3D" id="1.10.10.10">
    <property type="entry name" value="Winged helix-like DNA-binding domain superfamily/Winged helix DNA-binding domain"/>
    <property type="match status" value="1"/>
</dbReference>
<evidence type="ECO:0000259" key="4">
    <source>
        <dbReference type="PROSITE" id="PS51071"/>
    </source>
</evidence>
<evidence type="ECO:0000313" key="6">
    <source>
        <dbReference type="EMBL" id="CUP36783.1"/>
    </source>
</evidence>
<dbReference type="CDD" id="cd05013">
    <property type="entry name" value="SIS_RpiR"/>
    <property type="match status" value="1"/>
</dbReference>
<dbReference type="SUPFAM" id="SSF53697">
    <property type="entry name" value="SIS domain"/>
    <property type="match status" value="1"/>
</dbReference>
<dbReference type="PROSITE" id="PS51464">
    <property type="entry name" value="SIS"/>
    <property type="match status" value="1"/>
</dbReference>
<proteinExistence type="predicted"/>
<dbReference type="InterPro" id="IPR009057">
    <property type="entry name" value="Homeodomain-like_sf"/>
</dbReference>
<evidence type="ECO:0000256" key="1">
    <source>
        <dbReference type="ARBA" id="ARBA00023015"/>
    </source>
</evidence>
<keyword evidence="3" id="KW-0804">Transcription</keyword>
<dbReference type="PROSITE" id="PS51071">
    <property type="entry name" value="HTH_RPIR"/>
    <property type="match status" value="1"/>
</dbReference>
<dbReference type="EMBL" id="CZAU01000009">
    <property type="protein sequence ID" value="CUP36783.1"/>
    <property type="molecule type" value="Genomic_DNA"/>
</dbReference>
<organism evidence="6 7">
    <name type="scientific">Anaerostipes hadrus</name>
    <dbReference type="NCBI Taxonomy" id="649756"/>
    <lineage>
        <taxon>Bacteria</taxon>
        <taxon>Bacillati</taxon>
        <taxon>Bacillota</taxon>
        <taxon>Clostridia</taxon>
        <taxon>Lachnospirales</taxon>
        <taxon>Lachnospiraceae</taxon>
        <taxon>Anaerostipes</taxon>
    </lineage>
</organism>
<dbReference type="InterPro" id="IPR000281">
    <property type="entry name" value="HTH_RpiR"/>
</dbReference>
<dbReference type="InterPro" id="IPR036388">
    <property type="entry name" value="WH-like_DNA-bd_sf"/>
</dbReference>
<evidence type="ECO:0000259" key="5">
    <source>
        <dbReference type="PROSITE" id="PS51464"/>
    </source>
</evidence>
<dbReference type="GO" id="GO:0003677">
    <property type="term" value="F:DNA binding"/>
    <property type="evidence" value="ECO:0007669"/>
    <property type="project" value="UniProtKB-KW"/>
</dbReference>
<dbReference type="Proteomes" id="UP000095564">
    <property type="component" value="Unassembled WGS sequence"/>
</dbReference>
<dbReference type="OrthoDB" id="2930at2"/>
<dbReference type="InterPro" id="IPR001347">
    <property type="entry name" value="SIS_dom"/>
</dbReference>
<protein>
    <submittedName>
        <fullName evidence="6">Als operon repressor</fullName>
    </submittedName>
</protein>
<dbReference type="InterPro" id="IPR035472">
    <property type="entry name" value="RpiR-like_SIS"/>
</dbReference>
<accession>A0A174MKI9</accession>
<dbReference type="GO" id="GO:1901135">
    <property type="term" value="P:carbohydrate derivative metabolic process"/>
    <property type="evidence" value="ECO:0007669"/>
    <property type="project" value="InterPro"/>
</dbReference>
<evidence type="ECO:0000256" key="3">
    <source>
        <dbReference type="ARBA" id="ARBA00023163"/>
    </source>
</evidence>
<feature type="domain" description="SIS" evidence="5">
    <location>
        <begin position="110"/>
        <end position="253"/>
    </location>
</feature>
<evidence type="ECO:0000313" key="7">
    <source>
        <dbReference type="Proteomes" id="UP000095564"/>
    </source>
</evidence>
<gene>
    <name evidence="6" type="primary">rpiR</name>
    <name evidence="6" type="ORF">ERS852520_01194</name>
</gene>
<dbReference type="GO" id="GO:0003700">
    <property type="term" value="F:DNA-binding transcription factor activity"/>
    <property type="evidence" value="ECO:0007669"/>
    <property type="project" value="InterPro"/>
</dbReference>
<dbReference type="Pfam" id="PF01380">
    <property type="entry name" value="SIS"/>
    <property type="match status" value="1"/>
</dbReference>
<evidence type="ECO:0000256" key="2">
    <source>
        <dbReference type="ARBA" id="ARBA00023125"/>
    </source>
</evidence>
<dbReference type="GO" id="GO:0097367">
    <property type="term" value="F:carbohydrate derivative binding"/>
    <property type="evidence" value="ECO:0007669"/>
    <property type="project" value="InterPro"/>
</dbReference>